<dbReference type="Proteomes" id="UP001500655">
    <property type="component" value="Unassembled WGS sequence"/>
</dbReference>
<evidence type="ECO:0000259" key="1">
    <source>
        <dbReference type="SMART" id="SM00245"/>
    </source>
</evidence>
<feature type="domain" description="Tail specific protease" evidence="1">
    <location>
        <begin position="83"/>
        <end position="279"/>
    </location>
</feature>
<dbReference type="CDD" id="cd07563">
    <property type="entry name" value="Peptidase_S41_IRBP"/>
    <property type="match status" value="1"/>
</dbReference>
<dbReference type="Gene3D" id="3.90.226.10">
    <property type="entry name" value="2-enoyl-CoA Hydratase, Chain A, domain 1"/>
    <property type="match status" value="1"/>
</dbReference>
<dbReference type="RefSeq" id="WP_344075513.1">
    <property type="nucleotide sequence ID" value="NZ_BAAALS010000001.1"/>
</dbReference>
<name>A0ABP4VQF9_9ACTN</name>
<dbReference type="Pfam" id="PF11918">
    <property type="entry name" value="Peptidase_S41_N"/>
    <property type="match status" value="1"/>
</dbReference>
<proteinExistence type="predicted"/>
<dbReference type="InterPro" id="IPR029045">
    <property type="entry name" value="ClpP/crotonase-like_dom_sf"/>
</dbReference>
<dbReference type="InterPro" id="IPR005151">
    <property type="entry name" value="Tail-specific_protease"/>
</dbReference>
<organism evidence="2 3">
    <name type="scientific">Luedemannella helvata</name>
    <dbReference type="NCBI Taxonomy" id="349315"/>
    <lineage>
        <taxon>Bacteria</taxon>
        <taxon>Bacillati</taxon>
        <taxon>Actinomycetota</taxon>
        <taxon>Actinomycetes</taxon>
        <taxon>Micromonosporales</taxon>
        <taxon>Micromonosporaceae</taxon>
        <taxon>Luedemannella</taxon>
    </lineage>
</organism>
<keyword evidence="3" id="KW-1185">Reference proteome</keyword>
<dbReference type="SUPFAM" id="SSF52096">
    <property type="entry name" value="ClpP/crotonase"/>
    <property type="match status" value="1"/>
</dbReference>
<dbReference type="EMBL" id="BAAALS010000001">
    <property type="protein sequence ID" value="GAA1734675.1"/>
    <property type="molecule type" value="Genomic_DNA"/>
</dbReference>
<dbReference type="Gene3D" id="3.30.750.44">
    <property type="match status" value="1"/>
</dbReference>
<sequence>MDTAAMIDATRTHLRERYVFPDVAEQIGDLLATRLAQGHYADAADERVLAARVTADLQAVNGDKHLRLIHHEQPLPEAEETFGYAEVAQLASRHAGGIGRVERLDGDVGYLELRPMLLPAAVSGDYIAAAMTLVAEARALILDLRGCVGGDPTGVTLLLSYLFDHEPTQLGSVYERELDRTVQSWTLPWVPGRRFGRDKPVYALVGPHTFSGGEAVAYDLQAVGRATVVGERTRGGAHPRVGVRLGPHLELTVPVARAIHPLTGTNWEGVGIIPDVEVASDDALATALAAV</sequence>
<evidence type="ECO:0000313" key="2">
    <source>
        <dbReference type="EMBL" id="GAA1734675.1"/>
    </source>
</evidence>
<dbReference type="Pfam" id="PF03572">
    <property type="entry name" value="Peptidase_S41"/>
    <property type="match status" value="1"/>
</dbReference>
<gene>
    <name evidence="2" type="ORF">GCM10009681_01070</name>
</gene>
<comment type="caution">
    <text evidence="2">The sequence shown here is derived from an EMBL/GenBank/DDBJ whole genome shotgun (WGS) entry which is preliminary data.</text>
</comment>
<dbReference type="PANTHER" id="PTHR11261:SF3">
    <property type="entry name" value="RETINOL-BINDING PROTEIN 3"/>
    <property type="match status" value="1"/>
</dbReference>
<evidence type="ECO:0000313" key="3">
    <source>
        <dbReference type="Proteomes" id="UP001500655"/>
    </source>
</evidence>
<protein>
    <submittedName>
        <fullName evidence="2">S41 family peptidase</fullName>
    </submittedName>
</protein>
<accession>A0ABP4VQF9</accession>
<dbReference type="PANTHER" id="PTHR11261">
    <property type="entry name" value="INTERPHOTORECEPTOR RETINOID-BINDING PROTEIN"/>
    <property type="match status" value="1"/>
</dbReference>
<reference evidence="3" key="1">
    <citation type="journal article" date="2019" name="Int. J. Syst. Evol. Microbiol.">
        <title>The Global Catalogue of Microorganisms (GCM) 10K type strain sequencing project: providing services to taxonomists for standard genome sequencing and annotation.</title>
        <authorList>
            <consortium name="The Broad Institute Genomics Platform"/>
            <consortium name="The Broad Institute Genome Sequencing Center for Infectious Disease"/>
            <person name="Wu L."/>
            <person name="Ma J."/>
        </authorList>
    </citation>
    <scope>NUCLEOTIDE SEQUENCE [LARGE SCALE GENOMIC DNA]</scope>
    <source>
        <strain evidence="3">JCM 13249</strain>
    </source>
</reference>
<dbReference type="SMART" id="SM00245">
    <property type="entry name" value="TSPc"/>
    <property type="match status" value="1"/>
</dbReference>